<dbReference type="GO" id="GO:0000287">
    <property type="term" value="F:magnesium ion binding"/>
    <property type="evidence" value="ECO:0007669"/>
    <property type="project" value="UniProtKB-UniRule"/>
</dbReference>
<dbReference type="GO" id="GO:0005829">
    <property type="term" value="C:cytosol"/>
    <property type="evidence" value="ECO:0007669"/>
    <property type="project" value="TreeGrafter"/>
</dbReference>
<dbReference type="eggNOG" id="COG1476">
    <property type="taxonomic scope" value="Bacteria"/>
</dbReference>
<dbReference type="GO" id="GO:0003677">
    <property type="term" value="F:DNA binding"/>
    <property type="evidence" value="ECO:0007669"/>
    <property type="project" value="InterPro"/>
</dbReference>
<dbReference type="NCBIfam" id="NF006015">
    <property type="entry name" value="PRK08154.1"/>
    <property type="match status" value="1"/>
</dbReference>
<evidence type="ECO:0000256" key="5">
    <source>
        <dbReference type="ARBA" id="ARBA00022840"/>
    </source>
</evidence>
<dbReference type="CDD" id="cd00464">
    <property type="entry name" value="SK"/>
    <property type="match status" value="1"/>
</dbReference>
<dbReference type="InterPro" id="IPR001387">
    <property type="entry name" value="Cro/C1-type_HTH"/>
</dbReference>
<organism evidence="10 11">
    <name type="scientific">Paraburkholderia phytofirmans (strain DSM 17436 / LMG 22146 / PsJN)</name>
    <name type="common">Burkholderia phytofirmans</name>
    <dbReference type="NCBI Taxonomy" id="398527"/>
    <lineage>
        <taxon>Bacteria</taxon>
        <taxon>Pseudomonadati</taxon>
        <taxon>Pseudomonadota</taxon>
        <taxon>Betaproteobacteria</taxon>
        <taxon>Burkholderiales</taxon>
        <taxon>Burkholderiaceae</taxon>
        <taxon>Paraburkholderia</taxon>
    </lineage>
</organism>
<dbReference type="SMART" id="SM00530">
    <property type="entry name" value="HTH_XRE"/>
    <property type="match status" value="1"/>
</dbReference>
<comment type="pathway">
    <text evidence="7">Metabolic intermediate biosynthesis; chorismate biosynthesis; chorismate from D-erythrose 4-phosphate and phosphoenolpyruvate: step 5/7.</text>
</comment>
<dbReference type="GO" id="GO:0008652">
    <property type="term" value="P:amino acid biosynthetic process"/>
    <property type="evidence" value="ECO:0007669"/>
    <property type="project" value="UniProtKB-KW"/>
</dbReference>
<comment type="similarity">
    <text evidence="7">Belongs to the shikimate kinase family.</text>
</comment>
<feature type="binding site" evidence="7">
    <location>
        <begin position="203"/>
        <end position="208"/>
    </location>
    <ligand>
        <name>ATP</name>
        <dbReference type="ChEBI" id="CHEBI:30616"/>
    </ligand>
</feature>
<dbReference type="Gene3D" id="1.10.260.40">
    <property type="entry name" value="lambda repressor-like DNA-binding domains"/>
    <property type="match status" value="1"/>
</dbReference>
<dbReference type="STRING" id="398527.Bphyt_2697"/>
<protein>
    <recommendedName>
        <fullName evidence="7">Shikimate kinase</fullName>
        <shortName evidence="7">SK</shortName>
        <ecNumber evidence="7">2.7.1.71</ecNumber>
    </recommendedName>
</protein>
<comment type="catalytic activity">
    <reaction evidence="7">
        <text>shikimate + ATP = 3-phosphoshikimate + ADP + H(+)</text>
        <dbReference type="Rhea" id="RHEA:13121"/>
        <dbReference type="ChEBI" id="CHEBI:15378"/>
        <dbReference type="ChEBI" id="CHEBI:30616"/>
        <dbReference type="ChEBI" id="CHEBI:36208"/>
        <dbReference type="ChEBI" id="CHEBI:145989"/>
        <dbReference type="ChEBI" id="CHEBI:456216"/>
        <dbReference type="EC" id="2.7.1.71"/>
    </reaction>
</comment>
<evidence type="ECO:0000256" key="1">
    <source>
        <dbReference type="ARBA" id="ARBA00022605"/>
    </source>
</evidence>
<dbReference type="HAMAP" id="MF_00109">
    <property type="entry name" value="Shikimate_kinase"/>
    <property type="match status" value="1"/>
</dbReference>
<evidence type="ECO:0000256" key="6">
    <source>
        <dbReference type="ARBA" id="ARBA00023141"/>
    </source>
</evidence>
<feature type="binding site" evidence="7">
    <location>
        <position position="330"/>
    </location>
    <ligand>
        <name>substrate</name>
    </ligand>
</feature>
<dbReference type="GO" id="GO:0004765">
    <property type="term" value="F:shikimate kinase activity"/>
    <property type="evidence" value="ECO:0007669"/>
    <property type="project" value="UniProtKB-UniRule"/>
</dbReference>
<keyword evidence="3 7" id="KW-0547">Nucleotide-binding</keyword>
<feature type="domain" description="HTH cro/C1-type" evidence="9">
    <location>
        <begin position="92"/>
        <end position="146"/>
    </location>
</feature>
<keyword evidence="7" id="KW-0963">Cytoplasm</keyword>
<dbReference type="GO" id="GO:0009073">
    <property type="term" value="P:aromatic amino acid family biosynthetic process"/>
    <property type="evidence" value="ECO:0007669"/>
    <property type="project" value="UniProtKB-KW"/>
</dbReference>
<evidence type="ECO:0000256" key="8">
    <source>
        <dbReference type="SAM" id="MobiDB-lite"/>
    </source>
</evidence>
<dbReference type="AlphaFoldDB" id="B2SY13"/>
<comment type="cofactor">
    <cofactor evidence="7">
        <name>Mg(2+)</name>
        <dbReference type="ChEBI" id="CHEBI:18420"/>
    </cofactor>
    <text evidence="7">Binds 1 Mg(2+) ion per subunit.</text>
</comment>
<gene>
    <name evidence="7" type="primary">aroK</name>
    <name evidence="10" type="ordered locus">Bphyt_2697</name>
</gene>
<evidence type="ECO:0000256" key="7">
    <source>
        <dbReference type="HAMAP-Rule" id="MF_00109"/>
    </source>
</evidence>
<feature type="binding site" evidence="7">
    <location>
        <position position="207"/>
    </location>
    <ligand>
        <name>Mg(2+)</name>
        <dbReference type="ChEBI" id="CHEBI:18420"/>
    </ligand>
</feature>
<keyword evidence="7" id="KW-0460">Magnesium</keyword>
<dbReference type="PRINTS" id="PR01100">
    <property type="entry name" value="SHIKIMTKNASE"/>
</dbReference>
<dbReference type="GO" id="GO:0009423">
    <property type="term" value="P:chorismate biosynthetic process"/>
    <property type="evidence" value="ECO:0007669"/>
    <property type="project" value="UniProtKB-UniRule"/>
</dbReference>
<feature type="compositionally biased region" description="Basic and acidic residues" evidence="8">
    <location>
        <begin position="67"/>
        <end position="78"/>
    </location>
</feature>
<dbReference type="GO" id="GO:0005524">
    <property type="term" value="F:ATP binding"/>
    <property type="evidence" value="ECO:0007669"/>
    <property type="project" value="UniProtKB-UniRule"/>
</dbReference>
<comment type="caution">
    <text evidence="7">Lacks conserved residue(s) required for the propagation of feature annotation.</text>
</comment>
<dbReference type="Pfam" id="PF01202">
    <property type="entry name" value="SKI"/>
    <property type="match status" value="1"/>
</dbReference>
<dbReference type="eggNOG" id="COG0703">
    <property type="taxonomic scope" value="Bacteria"/>
</dbReference>
<dbReference type="PANTHER" id="PTHR21087">
    <property type="entry name" value="SHIKIMATE KINASE"/>
    <property type="match status" value="1"/>
</dbReference>
<comment type="subcellular location">
    <subcellularLocation>
        <location evidence="7">Cytoplasm</location>
    </subcellularLocation>
</comment>
<dbReference type="HOGENOM" id="CLU_908130_0_0_4"/>
<evidence type="ECO:0000256" key="2">
    <source>
        <dbReference type="ARBA" id="ARBA00022679"/>
    </source>
</evidence>
<dbReference type="InterPro" id="IPR031322">
    <property type="entry name" value="Shikimate/glucono_kinase"/>
</dbReference>
<dbReference type="InterPro" id="IPR010982">
    <property type="entry name" value="Lambda_DNA-bd_dom_sf"/>
</dbReference>
<reference evidence="10 11" key="1">
    <citation type="journal article" date="2011" name="J. Bacteriol.">
        <title>Complete genome sequence of the plant growth-promoting endophyte Burkholderia phytofirmans strain PsJN.</title>
        <authorList>
            <person name="Weilharter A."/>
            <person name="Mitter B."/>
            <person name="Shin M.V."/>
            <person name="Chain P.S."/>
            <person name="Nowak J."/>
            <person name="Sessitsch A."/>
        </authorList>
    </citation>
    <scope>NUCLEOTIDE SEQUENCE [LARGE SCALE GENOMIC DNA]</scope>
    <source>
        <strain evidence="11">DSM 17436 / LMG 22146 / PsJN</strain>
    </source>
</reference>
<dbReference type="PANTHER" id="PTHR21087:SF16">
    <property type="entry name" value="SHIKIMATE KINASE 1, CHLOROPLASTIC"/>
    <property type="match status" value="1"/>
</dbReference>
<evidence type="ECO:0000313" key="10">
    <source>
        <dbReference type="EMBL" id="ACD17092.1"/>
    </source>
</evidence>
<dbReference type="Pfam" id="PF01381">
    <property type="entry name" value="HTH_3"/>
    <property type="match status" value="1"/>
</dbReference>
<keyword evidence="7" id="KW-0479">Metal-binding</keyword>
<evidence type="ECO:0000259" key="9">
    <source>
        <dbReference type="PROSITE" id="PS50943"/>
    </source>
</evidence>
<dbReference type="SUPFAM" id="SSF47413">
    <property type="entry name" value="lambda repressor-like DNA-binding domains"/>
    <property type="match status" value="1"/>
</dbReference>
<comment type="subunit">
    <text evidence="7">Monomer.</text>
</comment>
<feature type="binding site" evidence="7">
    <location>
        <position position="272"/>
    </location>
    <ligand>
        <name>substrate</name>
    </ligand>
</feature>
<evidence type="ECO:0000313" key="11">
    <source>
        <dbReference type="Proteomes" id="UP000001739"/>
    </source>
</evidence>
<accession>B2SY13</accession>
<dbReference type="UniPathway" id="UPA00053">
    <property type="reaction ID" value="UER00088"/>
</dbReference>
<keyword evidence="4 7" id="KW-0418">Kinase</keyword>
<keyword evidence="6 7" id="KW-0057">Aromatic amino acid biosynthesis</keyword>
<dbReference type="EC" id="2.7.1.71" evidence="7"/>
<dbReference type="InterPro" id="IPR027417">
    <property type="entry name" value="P-loop_NTPase"/>
</dbReference>
<evidence type="ECO:0000256" key="4">
    <source>
        <dbReference type="ARBA" id="ARBA00022777"/>
    </source>
</evidence>
<dbReference type="EMBL" id="CP001052">
    <property type="protein sequence ID" value="ACD17092.1"/>
    <property type="molecule type" value="Genomic_DNA"/>
</dbReference>
<dbReference type="CDD" id="cd00093">
    <property type="entry name" value="HTH_XRE"/>
    <property type="match status" value="1"/>
</dbReference>
<keyword evidence="5 7" id="KW-0067">ATP-binding</keyword>
<evidence type="ECO:0000256" key="3">
    <source>
        <dbReference type="ARBA" id="ARBA00022741"/>
    </source>
</evidence>
<dbReference type="Proteomes" id="UP000001739">
    <property type="component" value="Chromosome 1"/>
</dbReference>
<dbReference type="PROSITE" id="PS50943">
    <property type="entry name" value="HTH_CROC1"/>
    <property type="match status" value="1"/>
</dbReference>
<keyword evidence="1 7" id="KW-0028">Amino-acid biosynthesis</keyword>
<comment type="function">
    <text evidence="7">Catalyzes the specific phosphorylation of the 3-hydroxyl group of shikimic acid using ATP as a cosubstrate.</text>
</comment>
<dbReference type="KEGG" id="bpy:Bphyt_2697"/>
<dbReference type="Gene3D" id="3.40.50.300">
    <property type="entry name" value="P-loop containing nucleotide triphosphate hydrolases"/>
    <property type="match status" value="1"/>
</dbReference>
<feature type="binding site" evidence="7">
    <location>
        <position position="249"/>
    </location>
    <ligand>
        <name>substrate</name>
    </ligand>
</feature>
<dbReference type="SUPFAM" id="SSF52540">
    <property type="entry name" value="P-loop containing nucleoside triphosphate hydrolases"/>
    <property type="match status" value="1"/>
</dbReference>
<proteinExistence type="inferred from homology"/>
<name>B2SY13_PARPJ</name>
<feature type="region of interest" description="Disordered" evidence="8">
    <location>
        <begin position="54"/>
        <end position="78"/>
    </location>
</feature>
<feature type="binding site" evidence="7">
    <location>
        <position position="311"/>
    </location>
    <ligand>
        <name>ATP</name>
        <dbReference type="ChEBI" id="CHEBI:30616"/>
    </ligand>
</feature>
<keyword evidence="2 7" id="KW-0808">Transferase</keyword>
<dbReference type="InterPro" id="IPR000623">
    <property type="entry name" value="Shikimate_kinase/TSH1"/>
</dbReference>
<sequence length="374" mass="41456">MHASRRAISVTLPKVLNSVCYWINIWRKLTVHLVSVKHYSTCIEVNGQQNMNQNYSSVPLADSADEDASRAERVPERGAERDPFLTAMGERVRLLRARRGMTRKTLAAETGLSERHLANLESGVGNASVLVLRQIAGTLNCSLAEVIGDETTASAEWLLIRELLQGRDQAALQRARVALAEMFAQAPRDPHRKDRIALIGLRGAGKSTLGRMLAQERKVPFVELTRVIEQLAGCPPSEIHSLYGAAAYRRYEHRALEAVIQEHERAVIASPGGLVSESGTFNTLLSHCYTVWLQAAPEEHMRRVVAQGDLRPMSGNKEAMDDLKRILAGRSELYARADMTFDTSEKTLADAYLQLRDRLAARLAAESPDEARLG</sequence>